<dbReference type="GO" id="GO:0005634">
    <property type="term" value="C:nucleus"/>
    <property type="evidence" value="ECO:0007669"/>
    <property type="project" value="UniProtKB-SubCell"/>
</dbReference>
<evidence type="ECO:0000256" key="3">
    <source>
        <dbReference type="ARBA" id="ARBA00023125"/>
    </source>
</evidence>
<comment type="subcellular location">
    <subcellularLocation>
        <location evidence="1">Nucleus</location>
    </subcellularLocation>
</comment>
<evidence type="ECO:0000313" key="9">
    <source>
        <dbReference type="Proteomes" id="UP000596660"/>
    </source>
</evidence>
<evidence type="ECO:0000256" key="6">
    <source>
        <dbReference type="SAM" id="MobiDB-lite"/>
    </source>
</evidence>
<dbReference type="SMART" id="SM00380">
    <property type="entry name" value="AP2"/>
    <property type="match status" value="1"/>
</dbReference>
<feature type="compositionally biased region" description="Low complexity" evidence="6">
    <location>
        <begin position="90"/>
        <end position="99"/>
    </location>
</feature>
<evidence type="ECO:0000256" key="1">
    <source>
        <dbReference type="ARBA" id="ARBA00004123"/>
    </source>
</evidence>
<feature type="compositionally biased region" description="Low complexity" evidence="6">
    <location>
        <begin position="67"/>
        <end position="77"/>
    </location>
</feature>
<dbReference type="SMR" id="A0A803KSC8"/>
<dbReference type="RefSeq" id="XP_021752682.1">
    <property type="nucleotide sequence ID" value="XM_021896990.1"/>
</dbReference>
<dbReference type="PROSITE" id="PS51032">
    <property type="entry name" value="AP2_ERF"/>
    <property type="match status" value="1"/>
</dbReference>
<feature type="region of interest" description="Disordered" evidence="6">
    <location>
        <begin position="67"/>
        <end position="110"/>
    </location>
</feature>
<organism evidence="8 9">
    <name type="scientific">Chenopodium quinoa</name>
    <name type="common">Quinoa</name>
    <dbReference type="NCBI Taxonomy" id="63459"/>
    <lineage>
        <taxon>Eukaryota</taxon>
        <taxon>Viridiplantae</taxon>
        <taxon>Streptophyta</taxon>
        <taxon>Embryophyta</taxon>
        <taxon>Tracheophyta</taxon>
        <taxon>Spermatophyta</taxon>
        <taxon>Magnoliopsida</taxon>
        <taxon>eudicotyledons</taxon>
        <taxon>Gunneridae</taxon>
        <taxon>Pentapetalae</taxon>
        <taxon>Caryophyllales</taxon>
        <taxon>Chenopodiaceae</taxon>
        <taxon>Chenopodioideae</taxon>
        <taxon>Atripliceae</taxon>
        <taxon>Chenopodium</taxon>
    </lineage>
</organism>
<dbReference type="Proteomes" id="UP000596660">
    <property type="component" value="Unplaced"/>
</dbReference>
<name>A0A803KSC8_CHEQI</name>
<keyword evidence="3" id="KW-0238">DNA-binding</keyword>
<evidence type="ECO:0000256" key="2">
    <source>
        <dbReference type="ARBA" id="ARBA00023015"/>
    </source>
</evidence>
<dbReference type="OrthoDB" id="49610at2759"/>
<dbReference type="GeneID" id="110718181"/>
<dbReference type="Gramene" id="AUR62001936-RA">
    <property type="protein sequence ID" value="AUR62001936-RA:cds"/>
    <property type="gene ID" value="AUR62001936"/>
</dbReference>
<dbReference type="AlphaFoldDB" id="A0A803KSC8"/>
<protein>
    <recommendedName>
        <fullName evidence="7">AP2/ERF domain-containing protein</fullName>
    </recommendedName>
</protein>
<gene>
    <name evidence="8" type="primary">LOC110718181</name>
</gene>
<dbReference type="PRINTS" id="PR00367">
    <property type="entry name" value="ETHRSPELEMNT"/>
</dbReference>
<dbReference type="PANTHER" id="PTHR31190:SF181">
    <property type="entry name" value="OS02G0764700 PROTEIN"/>
    <property type="match status" value="1"/>
</dbReference>
<keyword evidence="9" id="KW-1185">Reference proteome</keyword>
<evidence type="ECO:0000256" key="4">
    <source>
        <dbReference type="ARBA" id="ARBA00023163"/>
    </source>
</evidence>
<dbReference type="EnsemblPlants" id="AUR62001936-RA">
    <property type="protein sequence ID" value="AUR62001936-RA:cds"/>
    <property type="gene ID" value="AUR62001936"/>
</dbReference>
<dbReference type="InterPro" id="IPR036955">
    <property type="entry name" value="AP2/ERF_dom_sf"/>
</dbReference>
<dbReference type="InterPro" id="IPR016177">
    <property type="entry name" value="DNA-bd_dom_sf"/>
</dbReference>
<proteinExistence type="predicted"/>
<dbReference type="SUPFAM" id="SSF54171">
    <property type="entry name" value="DNA-binding domain"/>
    <property type="match status" value="1"/>
</dbReference>
<dbReference type="PANTHER" id="PTHR31190">
    <property type="entry name" value="DNA-BINDING DOMAIN"/>
    <property type="match status" value="1"/>
</dbReference>
<keyword evidence="2" id="KW-0805">Transcription regulation</keyword>
<dbReference type="OMA" id="PEQEMNI"/>
<dbReference type="GO" id="GO:0009873">
    <property type="term" value="P:ethylene-activated signaling pathway"/>
    <property type="evidence" value="ECO:0007669"/>
    <property type="project" value="InterPro"/>
</dbReference>
<dbReference type="KEGG" id="cqi:110718181"/>
<accession>A0A803KSC8</accession>
<dbReference type="GO" id="GO:0003700">
    <property type="term" value="F:DNA-binding transcription factor activity"/>
    <property type="evidence" value="ECO:0007669"/>
    <property type="project" value="InterPro"/>
</dbReference>
<evidence type="ECO:0000313" key="8">
    <source>
        <dbReference type="EnsemblPlants" id="AUR62001936-RA:cds"/>
    </source>
</evidence>
<dbReference type="CDD" id="cd00018">
    <property type="entry name" value="AP2"/>
    <property type="match status" value="1"/>
</dbReference>
<evidence type="ECO:0000256" key="5">
    <source>
        <dbReference type="ARBA" id="ARBA00023242"/>
    </source>
</evidence>
<reference evidence="8" key="2">
    <citation type="submission" date="2021-03" db="UniProtKB">
        <authorList>
            <consortium name="EnsemblPlants"/>
        </authorList>
    </citation>
    <scope>IDENTIFICATION</scope>
</reference>
<dbReference type="GO" id="GO:0003677">
    <property type="term" value="F:DNA binding"/>
    <property type="evidence" value="ECO:0007669"/>
    <property type="project" value="UniProtKB-KW"/>
</dbReference>
<dbReference type="Gene3D" id="3.30.730.10">
    <property type="entry name" value="AP2/ERF domain"/>
    <property type="match status" value="1"/>
</dbReference>
<keyword evidence="4" id="KW-0804">Transcription</keyword>
<dbReference type="InterPro" id="IPR001471">
    <property type="entry name" value="AP2/ERF_dom"/>
</dbReference>
<feature type="domain" description="AP2/ERF" evidence="7">
    <location>
        <begin position="111"/>
        <end position="168"/>
    </location>
</feature>
<evidence type="ECO:0000259" key="7">
    <source>
        <dbReference type="PROSITE" id="PS51032"/>
    </source>
</evidence>
<keyword evidence="5" id="KW-0539">Nucleus</keyword>
<dbReference type="FunFam" id="3.30.730.10:FF:000001">
    <property type="entry name" value="Ethylene-responsive transcription factor 2"/>
    <property type="match status" value="1"/>
</dbReference>
<dbReference type="Pfam" id="PF00847">
    <property type="entry name" value="AP2"/>
    <property type="match status" value="1"/>
</dbReference>
<dbReference type="InterPro" id="IPR044808">
    <property type="entry name" value="ERF_plant"/>
</dbReference>
<reference evidence="8" key="1">
    <citation type="journal article" date="2017" name="Nature">
        <title>The genome of Chenopodium quinoa.</title>
        <authorList>
            <person name="Jarvis D.E."/>
            <person name="Ho Y.S."/>
            <person name="Lightfoot D.J."/>
            <person name="Schmoeckel S.M."/>
            <person name="Li B."/>
            <person name="Borm T.J.A."/>
            <person name="Ohyanagi H."/>
            <person name="Mineta K."/>
            <person name="Michell C.T."/>
            <person name="Saber N."/>
            <person name="Kharbatia N.M."/>
            <person name="Rupper R.R."/>
            <person name="Sharp A.R."/>
            <person name="Dally N."/>
            <person name="Boughton B.A."/>
            <person name="Woo Y.H."/>
            <person name="Gao G."/>
            <person name="Schijlen E.G.W.M."/>
            <person name="Guo X."/>
            <person name="Momin A.A."/>
            <person name="Negrao S."/>
            <person name="Al-Babili S."/>
            <person name="Gehring C."/>
            <person name="Roessner U."/>
            <person name="Jung C."/>
            <person name="Murphy K."/>
            <person name="Arold S.T."/>
            <person name="Gojobori T."/>
            <person name="van der Linden C.G."/>
            <person name="van Loo E.N."/>
            <person name="Jellen E.N."/>
            <person name="Maughan P.J."/>
            <person name="Tester M."/>
        </authorList>
    </citation>
    <scope>NUCLEOTIDE SEQUENCE [LARGE SCALE GENOMIC DNA]</scope>
    <source>
        <strain evidence="8">cv. PI 614886</strain>
    </source>
</reference>
<sequence length="245" mass="27925">MDSTQNYYFYDEKPDIWHSESNHEMNMMVSALNQVISGGGSGIDQQPPSDGSHLIFESFQDQQNFATWSPASSTTSPVLPPNSQIENADTTTSSSSSNSGKQRTRKYNRNKYRGVRQRPWGKWASEIRDPHRAVRMWLGTFETAEEAARAYDRAAVRFRGPRAKLNFSVSDYLPQLEEYSSNNIFYQNQEQQTNNNNNHVSPTNQEPETSGFVQITDGAELEHWMNDMIDNTPPCLMYGEQSFGI</sequence>